<dbReference type="Pfam" id="PF11452">
    <property type="entry name" value="DUF3000"/>
    <property type="match status" value="1"/>
</dbReference>
<reference evidence="2 3" key="1">
    <citation type="submission" date="2017-07" db="EMBL/GenBank/DDBJ databases">
        <title>Bifidobacterium novel species.</title>
        <authorList>
            <person name="Lugli G.A."/>
            <person name="Milani C."/>
            <person name="Duranti S."/>
            <person name="Mangifesta M."/>
        </authorList>
    </citation>
    <scope>NUCLEOTIDE SEQUENCE [LARGE SCALE GENOMIC DNA]</scope>
    <source>
        <strain evidence="3">Uis1B</strain>
    </source>
</reference>
<feature type="compositionally biased region" description="Basic and acidic residues" evidence="1">
    <location>
        <begin position="9"/>
        <end position="22"/>
    </location>
</feature>
<dbReference type="EMBL" id="NMWU01000035">
    <property type="protein sequence ID" value="PLS30373.1"/>
    <property type="molecule type" value="Genomic_DNA"/>
</dbReference>
<dbReference type="InterPro" id="IPR021555">
    <property type="entry name" value="DUF3000"/>
</dbReference>
<dbReference type="Proteomes" id="UP000235050">
    <property type="component" value="Unassembled WGS sequence"/>
</dbReference>
<protein>
    <submittedName>
        <fullName evidence="2">Permease</fullName>
    </submittedName>
</protein>
<keyword evidence="3" id="KW-1185">Reference proteome</keyword>
<gene>
    <name evidence="2" type="ORF">Uis1B_1860</name>
</gene>
<feature type="region of interest" description="Disordered" evidence="1">
    <location>
        <begin position="1"/>
        <end position="22"/>
    </location>
</feature>
<evidence type="ECO:0000256" key="1">
    <source>
        <dbReference type="SAM" id="MobiDB-lite"/>
    </source>
</evidence>
<sequence>MSMKTAGSTDERSEARTDGVPKAVDEAVRSVRRMTLRDDLEYREIPVPASLADYGIGVEMTTGEHVDAAVSGWIMVLYARQARPEWASHWRCVAFASWALGPENHNSLTPSLYWADVERLLAGRRLGSLIGTVSVNHNTRFPSAPDDGRISASVGCEARASWTPASETGILDAGRQIDMWARFLSSLMDNEEGTDSFRD</sequence>
<accession>A0A2N5J836</accession>
<evidence type="ECO:0000313" key="3">
    <source>
        <dbReference type="Proteomes" id="UP000235050"/>
    </source>
</evidence>
<evidence type="ECO:0000313" key="2">
    <source>
        <dbReference type="EMBL" id="PLS30373.1"/>
    </source>
</evidence>
<organism evidence="2 3">
    <name type="scientific">Bifidobacterium margollesii</name>
    <dbReference type="NCBI Taxonomy" id="2020964"/>
    <lineage>
        <taxon>Bacteria</taxon>
        <taxon>Bacillati</taxon>
        <taxon>Actinomycetota</taxon>
        <taxon>Actinomycetes</taxon>
        <taxon>Bifidobacteriales</taxon>
        <taxon>Bifidobacteriaceae</taxon>
        <taxon>Bifidobacterium</taxon>
    </lineage>
</organism>
<name>A0A2N5J836_9BIFI</name>
<proteinExistence type="predicted"/>
<comment type="caution">
    <text evidence="2">The sequence shown here is derived from an EMBL/GenBank/DDBJ whole genome shotgun (WGS) entry which is preliminary data.</text>
</comment>
<dbReference type="AlphaFoldDB" id="A0A2N5J836"/>